<dbReference type="Gene3D" id="2.60.120.10">
    <property type="entry name" value="Jelly Rolls"/>
    <property type="match status" value="1"/>
</dbReference>
<dbReference type="SUPFAM" id="SSF46689">
    <property type="entry name" value="Homeodomain-like"/>
    <property type="match status" value="2"/>
</dbReference>
<dbReference type="Gene3D" id="1.10.10.60">
    <property type="entry name" value="Homeodomain-like"/>
    <property type="match status" value="2"/>
</dbReference>
<evidence type="ECO:0000313" key="5">
    <source>
        <dbReference type="EMBL" id="QJD86905.1"/>
    </source>
</evidence>
<keyword evidence="2" id="KW-0238">DNA-binding</keyword>
<evidence type="ECO:0000256" key="2">
    <source>
        <dbReference type="ARBA" id="ARBA00023125"/>
    </source>
</evidence>
<evidence type="ECO:0000256" key="1">
    <source>
        <dbReference type="ARBA" id="ARBA00023015"/>
    </source>
</evidence>
<dbReference type="KEGG" id="cheb:HH215_29525"/>
<evidence type="ECO:0000256" key="3">
    <source>
        <dbReference type="ARBA" id="ARBA00023163"/>
    </source>
</evidence>
<dbReference type="EMBL" id="CP051680">
    <property type="protein sequence ID" value="QJD86905.1"/>
    <property type="molecule type" value="Genomic_DNA"/>
</dbReference>
<proteinExistence type="predicted"/>
<gene>
    <name evidence="5" type="ORF">HH215_29525</name>
</gene>
<dbReference type="InterPro" id="IPR037923">
    <property type="entry name" value="HTH-like"/>
</dbReference>
<organism evidence="5 6">
    <name type="scientific">Cohnella herbarum</name>
    <dbReference type="NCBI Taxonomy" id="2728023"/>
    <lineage>
        <taxon>Bacteria</taxon>
        <taxon>Bacillati</taxon>
        <taxon>Bacillota</taxon>
        <taxon>Bacilli</taxon>
        <taxon>Bacillales</taxon>
        <taxon>Paenibacillaceae</taxon>
        <taxon>Cohnella</taxon>
    </lineage>
</organism>
<dbReference type="PROSITE" id="PS00041">
    <property type="entry name" value="HTH_ARAC_FAMILY_1"/>
    <property type="match status" value="1"/>
</dbReference>
<dbReference type="Pfam" id="PF02311">
    <property type="entry name" value="AraC_binding"/>
    <property type="match status" value="1"/>
</dbReference>
<keyword evidence="6" id="KW-1185">Reference proteome</keyword>
<dbReference type="SMART" id="SM00342">
    <property type="entry name" value="HTH_ARAC"/>
    <property type="match status" value="1"/>
</dbReference>
<feature type="domain" description="HTH araC/xylS-type" evidence="4">
    <location>
        <begin position="208"/>
        <end position="306"/>
    </location>
</feature>
<reference evidence="5 6" key="1">
    <citation type="submission" date="2020-04" db="EMBL/GenBank/DDBJ databases">
        <title>Genome sequencing of novel species.</title>
        <authorList>
            <person name="Heo J."/>
            <person name="Kim S.-J."/>
            <person name="Kim J.-S."/>
            <person name="Hong S.-B."/>
            <person name="Kwon S.-W."/>
        </authorList>
    </citation>
    <scope>NUCLEOTIDE SEQUENCE [LARGE SCALE GENOMIC DNA]</scope>
    <source>
        <strain evidence="5 6">MFER-1</strain>
    </source>
</reference>
<keyword evidence="1" id="KW-0805">Transcription regulation</keyword>
<dbReference type="GO" id="GO:0043565">
    <property type="term" value="F:sequence-specific DNA binding"/>
    <property type="evidence" value="ECO:0007669"/>
    <property type="project" value="InterPro"/>
</dbReference>
<protein>
    <submittedName>
        <fullName evidence="5">AraC family transcriptional regulator</fullName>
    </submittedName>
</protein>
<name>A0A7Z2VPV9_9BACL</name>
<dbReference type="RefSeq" id="WP_169283151.1">
    <property type="nucleotide sequence ID" value="NZ_CP051680.1"/>
</dbReference>
<evidence type="ECO:0000259" key="4">
    <source>
        <dbReference type="PROSITE" id="PS01124"/>
    </source>
</evidence>
<dbReference type="PANTHER" id="PTHR43280:SF2">
    <property type="entry name" value="HTH-TYPE TRANSCRIPTIONAL REGULATOR EXSA"/>
    <property type="match status" value="1"/>
</dbReference>
<dbReference type="InterPro" id="IPR009057">
    <property type="entry name" value="Homeodomain-like_sf"/>
</dbReference>
<dbReference type="InterPro" id="IPR003313">
    <property type="entry name" value="AraC-bd"/>
</dbReference>
<sequence>MDINVQFQNVTQTLQIVGCTFLVKPFGYEYPLHHHSLFELVHCVAGEIREKIGSDTVYVRPGDWLLIKSGMQHNLLTTSSAHSAFFNVHFDLDSRQMRRQLSTNNYILIASSVAERTRLPSYMGEIDKLLCTALLERGSDGDSNTGGKRTEEISVLGGERTEETLLPEHLALQAYLLLIIQELLGLPDLGSEQVAYKEMTIGETDLAHRIEARLHDNLFRDDKITAIANELNISLSQCCKIFTKIYGISPRQYVSQMKLNEAKRLLVNTDLSVQAISERLGFHSVYHFSRQFRRWTGTSPTAFRPKPTSPIQ</sequence>
<evidence type="ECO:0000313" key="6">
    <source>
        <dbReference type="Proteomes" id="UP000502248"/>
    </source>
</evidence>
<dbReference type="PANTHER" id="PTHR43280">
    <property type="entry name" value="ARAC-FAMILY TRANSCRIPTIONAL REGULATOR"/>
    <property type="match status" value="1"/>
</dbReference>
<dbReference type="InterPro" id="IPR018060">
    <property type="entry name" value="HTH_AraC"/>
</dbReference>
<dbReference type="AlphaFoldDB" id="A0A7Z2VPV9"/>
<dbReference type="GO" id="GO:0003700">
    <property type="term" value="F:DNA-binding transcription factor activity"/>
    <property type="evidence" value="ECO:0007669"/>
    <property type="project" value="InterPro"/>
</dbReference>
<dbReference type="PROSITE" id="PS01124">
    <property type="entry name" value="HTH_ARAC_FAMILY_2"/>
    <property type="match status" value="1"/>
</dbReference>
<keyword evidence="3" id="KW-0804">Transcription</keyword>
<dbReference type="Pfam" id="PF12833">
    <property type="entry name" value="HTH_18"/>
    <property type="match status" value="1"/>
</dbReference>
<dbReference type="InterPro" id="IPR014710">
    <property type="entry name" value="RmlC-like_jellyroll"/>
</dbReference>
<accession>A0A7Z2VPV9</accession>
<dbReference type="SUPFAM" id="SSF51215">
    <property type="entry name" value="Regulatory protein AraC"/>
    <property type="match status" value="1"/>
</dbReference>
<dbReference type="Proteomes" id="UP000502248">
    <property type="component" value="Chromosome"/>
</dbReference>
<dbReference type="InterPro" id="IPR018062">
    <property type="entry name" value="HTH_AraC-typ_CS"/>
</dbReference>